<evidence type="ECO:0000313" key="2">
    <source>
        <dbReference type="EMBL" id="GAA5503369.1"/>
    </source>
</evidence>
<feature type="chain" id="PRO_5047403105" evidence="1">
    <location>
        <begin position="22"/>
        <end position="927"/>
    </location>
</feature>
<dbReference type="RefSeq" id="WP_353543340.1">
    <property type="nucleotide sequence ID" value="NZ_BAABRN010000047.1"/>
</dbReference>
<keyword evidence="3" id="KW-1185">Reference proteome</keyword>
<comment type="caution">
    <text evidence="2">The sequence shown here is derived from an EMBL/GenBank/DDBJ whole genome shotgun (WGS) entry which is preliminary data.</text>
</comment>
<dbReference type="EMBL" id="BAABRN010000047">
    <property type="protein sequence ID" value="GAA5503369.1"/>
    <property type="molecule type" value="Genomic_DNA"/>
</dbReference>
<accession>A0ABP9VDR0</accession>
<dbReference type="InterPro" id="IPR013783">
    <property type="entry name" value="Ig-like_fold"/>
</dbReference>
<organism evidence="2 3">
    <name type="scientific">Deinococcus xinjiangensis</name>
    <dbReference type="NCBI Taxonomy" id="457454"/>
    <lineage>
        <taxon>Bacteria</taxon>
        <taxon>Thermotogati</taxon>
        <taxon>Deinococcota</taxon>
        <taxon>Deinococci</taxon>
        <taxon>Deinococcales</taxon>
        <taxon>Deinococcaceae</taxon>
        <taxon>Deinococcus</taxon>
    </lineage>
</organism>
<sequence length="927" mass="95407">MKKLIIAGSLLALTAALSACGGGGDPPANTRTLTVNLSGVASAPVKVTNTTTSTTLFDGTLSSGKTFSGIAAGTVLKVEGGAVNTFATPAAQTVTLDADKTVTLEYKAAPQGSPVNQTAISGVINGSSLKISDVYLPTNSNGFWATSKVDAANAINLPLNAAPPSVDLYASYDPSNCQGTISNPQARMLEAYYLNSYSPSGDLLGRVYEDALSGTGVTANKSFVYRLYSTSDSTIKAICTYQLSGGGTYTEDVDISVKAGWNALLYTDTSASSTAQSATVRNVGSDVRTVLNFYPAKPKVSVFLNPSSLNFTNNDTVTVDADIVQVGGYSGTVSLSTDVAGLTVEPSSVSLTPLQAQSLALRPKLTQLGLGQQLLSTKLTFKYAGSANLSSQPFNVIVKDSAGQQVGTGVATVSAVRSGLVLYASNSGLKLFQGSSIKVPFTINSIQNFGGSVSVTAEGLPAGITMTPTTVNLSSNSSVYGELPLTASNSVVAGTYSVTLVATSGSATSRAKIDLTVAKPTVNVSVGNFSNPTVNAYQGSTAAVDVSVSTSNGFSGSTTLTLSGLPSGVTASPLTVQVTPGVTTTAKIPLTVAADAPLGNSRVIVTSPDIDPSMNGMASFSLSVLPPRTFVGTSMMSLAAAQTGVWVLSSPSYNNNTSTTVLKRYVGSQAVNDVTLNGSVSTLVPLGAGTVLAYSQSSLDGSAFTVTQDGQVSPVKVPFGTADTVAPVADAQGRIWFVQRAWGNLGGMTTALAYWTPSSGQTTIVDQTRDYGYSSAGIFSQSNDGRTILLSLNNKTYKIDTTSDTVTELALSGSAPMISNAGTLWRVNGSALERINADGTTNIFNAISVNTLIGFDKQTPNILWGYDYTSVKKIDTTTNTVTSYNVPNLYTVGKGAALLESGGVALVIQEYTTSGPTTMNYYLSVLK</sequence>
<feature type="signal peptide" evidence="1">
    <location>
        <begin position="1"/>
        <end position="21"/>
    </location>
</feature>
<proteinExistence type="predicted"/>
<protein>
    <submittedName>
        <fullName evidence="2">Uncharacterized protein</fullName>
    </submittedName>
</protein>
<dbReference type="Proteomes" id="UP001458946">
    <property type="component" value="Unassembled WGS sequence"/>
</dbReference>
<dbReference type="PROSITE" id="PS51257">
    <property type="entry name" value="PROKAR_LIPOPROTEIN"/>
    <property type="match status" value="1"/>
</dbReference>
<reference evidence="2 3" key="1">
    <citation type="submission" date="2024-02" db="EMBL/GenBank/DDBJ databases">
        <title>Deinococcus xinjiangensis NBRC 107630.</title>
        <authorList>
            <person name="Ichikawa N."/>
            <person name="Katano-Makiyama Y."/>
            <person name="Hidaka K."/>
        </authorList>
    </citation>
    <scope>NUCLEOTIDE SEQUENCE [LARGE SCALE GENOMIC DNA]</scope>
    <source>
        <strain evidence="2 3">NBRC 107630</strain>
    </source>
</reference>
<keyword evidence="1" id="KW-0732">Signal</keyword>
<evidence type="ECO:0000256" key="1">
    <source>
        <dbReference type="SAM" id="SignalP"/>
    </source>
</evidence>
<gene>
    <name evidence="2" type="ORF">Dxin01_03126</name>
</gene>
<name>A0ABP9VDR0_9DEIO</name>
<evidence type="ECO:0000313" key="3">
    <source>
        <dbReference type="Proteomes" id="UP001458946"/>
    </source>
</evidence>
<dbReference type="Gene3D" id="2.60.40.10">
    <property type="entry name" value="Immunoglobulins"/>
    <property type="match status" value="1"/>
</dbReference>